<dbReference type="Gene3D" id="3.10.20.370">
    <property type="match status" value="1"/>
</dbReference>
<keyword evidence="1" id="KW-0472">Membrane</keyword>
<name>A0A3P8U949_AMPPE</name>
<evidence type="ECO:0000313" key="3">
    <source>
        <dbReference type="Proteomes" id="UP000265080"/>
    </source>
</evidence>
<sequence length="133" mass="14954">IDPWISDSVQKVRNVEQSFLTRLPVVEWTESMHKAFVDVKTALVPAPALGMLDYMQPFQLYIREREGFVAYYLSGLCTVVRSMPGCLRSMAAVAALEEKSAPLVLSHDGVVYVTRLVMYIINIAVILNIINHI</sequence>
<evidence type="ECO:0000313" key="2">
    <source>
        <dbReference type="Ensembl" id="ENSAPEP00000031888.1"/>
    </source>
</evidence>
<keyword evidence="3" id="KW-1185">Reference proteome</keyword>
<feature type="transmembrane region" description="Helical" evidence="1">
    <location>
        <begin position="110"/>
        <end position="130"/>
    </location>
</feature>
<dbReference type="Proteomes" id="UP000265080">
    <property type="component" value="Chromosome 9"/>
</dbReference>
<evidence type="ECO:0000256" key="1">
    <source>
        <dbReference type="SAM" id="Phobius"/>
    </source>
</evidence>
<dbReference type="GeneTree" id="ENSGT00970000193630"/>
<dbReference type="InterPro" id="IPR043502">
    <property type="entry name" value="DNA/RNA_pol_sf"/>
</dbReference>
<dbReference type="SUPFAM" id="SSF56672">
    <property type="entry name" value="DNA/RNA polymerases"/>
    <property type="match status" value="1"/>
</dbReference>
<reference evidence="2" key="3">
    <citation type="submission" date="2025-09" db="UniProtKB">
        <authorList>
            <consortium name="Ensembl"/>
        </authorList>
    </citation>
    <scope>IDENTIFICATION</scope>
</reference>
<keyword evidence="1" id="KW-0812">Transmembrane</keyword>
<keyword evidence="1" id="KW-1133">Transmembrane helix</keyword>
<dbReference type="Ensembl" id="ENSAPET00000032734.1">
    <property type="protein sequence ID" value="ENSAPEP00000031888.1"/>
    <property type="gene ID" value="ENSAPEG00000022647.1"/>
</dbReference>
<dbReference type="STRING" id="161767.ENSAPEP00000031888"/>
<organism evidence="2 3">
    <name type="scientific">Amphiprion percula</name>
    <name type="common">Orange clownfish</name>
    <name type="synonym">Lutjanus percula</name>
    <dbReference type="NCBI Taxonomy" id="161767"/>
    <lineage>
        <taxon>Eukaryota</taxon>
        <taxon>Metazoa</taxon>
        <taxon>Chordata</taxon>
        <taxon>Craniata</taxon>
        <taxon>Vertebrata</taxon>
        <taxon>Euteleostomi</taxon>
        <taxon>Actinopterygii</taxon>
        <taxon>Neopterygii</taxon>
        <taxon>Teleostei</taxon>
        <taxon>Neoteleostei</taxon>
        <taxon>Acanthomorphata</taxon>
        <taxon>Ovalentaria</taxon>
        <taxon>Pomacentridae</taxon>
        <taxon>Amphiprion</taxon>
    </lineage>
</organism>
<reference evidence="2" key="2">
    <citation type="submission" date="2025-08" db="UniProtKB">
        <authorList>
            <consortium name="Ensembl"/>
        </authorList>
    </citation>
    <scope>IDENTIFICATION</scope>
</reference>
<proteinExistence type="predicted"/>
<accession>A0A3P8U949</accession>
<protein>
    <submittedName>
        <fullName evidence="2">Uncharacterized protein</fullName>
    </submittedName>
</protein>
<dbReference type="AlphaFoldDB" id="A0A3P8U949"/>
<reference evidence="2 3" key="1">
    <citation type="submission" date="2018-03" db="EMBL/GenBank/DDBJ databases">
        <title>Finding Nemo's genes: A chromosome-scale reference assembly of the genome of the orange clownfish Amphiprion percula.</title>
        <authorList>
            <person name="Lehmann R."/>
        </authorList>
    </citation>
    <scope>NUCLEOTIDE SEQUENCE</scope>
</reference>